<dbReference type="PROSITE" id="PS00211">
    <property type="entry name" value="ABC_TRANSPORTER_1"/>
    <property type="match status" value="1"/>
</dbReference>
<keyword evidence="4 8" id="KW-0067">ATP-binding</keyword>
<evidence type="ECO:0000256" key="2">
    <source>
        <dbReference type="ARBA" id="ARBA00022448"/>
    </source>
</evidence>
<protein>
    <submittedName>
        <fullName evidence="8">ABC transporter ATP-binding protein</fullName>
    </submittedName>
</protein>
<organism evidence="8 9">
    <name type="scientific">Streptomyces actuosus</name>
    <dbReference type="NCBI Taxonomy" id="1885"/>
    <lineage>
        <taxon>Bacteria</taxon>
        <taxon>Bacillati</taxon>
        <taxon>Actinomycetota</taxon>
        <taxon>Actinomycetes</taxon>
        <taxon>Kitasatosporales</taxon>
        <taxon>Streptomycetaceae</taxon>
        <taxon>Streptomyces</taxon>
    </lineage>
</organism>
<dbReference type="InterPro" id="IPR017871">
    <property type="entry name" value="ABC_transporter-like_CS"/>
</dbReference>
<proteinExistence type="inferred from homology"/>
<keyword evidence="3" id="KW-0547">Nucleotide-binding</keyword>
<evidence type="ECO:0000256" key="6">
    <source>
        <dbReference type="SAM" id="MobiDB-lite"/>
    </source>
</evidence>
<dbReference type="PANTHER" id="PTHR43820">
    <property type="entry name" value="HIGH-AFFINITY BRANCHED-CHAIN AMINO ACID TRANSPORT ATP-BINDING PROTEIN LIVF"/>
    <property type="match status" value="1"/>
</dbReference>
<reference evidence="8 9" key="1">
    <citation type="submission" date="2021-02" db="EMBL/GenBank/DDBJ databases">
        <title>Whole genome sequencing of Streptomyces actuosus VRA1.</title>
        <authorList>
            <person name="Sen G."/>
            <person name="Sen A."/>
        </authorList>
    </citation>
    <scope>NUCLEOTIDE SEQUENCE [LARGE SCALE GENOMIC DNA]</scope>
    <source>
        <strain evidence="8 9">VRA1</strain>
    </source>
</reference>
<dbReference type="CDD" id="cd03224">
    <property type="entry name" value="ABC_TM1139_LivF_branched"/>
    <property type="match status" value="1"/>
</dbReference>
<dbReference type="PANTHER" id="PTHR43820:SF6">
    <property type="entry name" value="ABC TRANSPORTER ATP-BINDING PROTEIN"/>
    <property type="match status" value="1"/>
</dbReference>
<dbReference type="Pfam" id="PF00005">
    <property type="entry name" value="ABC_tran"/>
    <property type="match status" value="1"/>
</dbReference>
<dbReference type="GO" id="GO:0005524">
    <property type="term" value="F:ATP binding"/>
    <property type="evidence" value="ECO:0007669"/>
    <property type="project" value="UniProtKB-KW"/>
</dbReference>
<dbReference type="EMBL" id="JAFFZS010000040">
    <property type="protein sequence ID" value="MBN0048475.1"/>
    <property type="molecule type" value="Genomic_DNA"/>
</dbReference>
<keyword evidence="2" id="KW-0813">Transport</keyword>
<evidence type="ECO:0000313" key="9">
    <source>
        <dbReference type="Proteomes" id="UP000788262"/>
    </source>
</evidence>
<dbReference type="InterPro" id="IPR003593">
    <property type="entry name" value="AAA+_ATPase"/>
</dbReference>
<dbReference type="Proteomes" id="UP000788262">
    <property type="component" value="Unassembled WGS sequence"/>
</dbReference>
<evidence type="ECO:0000256" key="4">
    <source>
        <dbReference type="ARBA" id="ARBA00022840"/>
    </source>
</evidence>
<name>A0ABS2VZ96_STRAS</name>
<dbReference type="Gene3D" id="3.40.50.300">
    <property type="entry name" value="P-loop containing nucleotide triphosphate hydrolases"/>
    <property type="match status" value="1"/>
</dbReference>
<evidence type="ECO:0000256" key="1">
    <source>
        <dbReference type="ARBA" id="ARBA00005417"/>
    </source>
</evidence>
<feature type="region of interest" description="Disordered" evidence="6">
    <location>
        <begin position="233"/>
        <end position="262"/>
    </location>
</feature>
<dbReference type="SUPFAM" id="SSF52540">
    <property type="entry name" value="P-loop containing nucleoside triphosphate hydrolases"/>
    <property type="match status" value="1"/>
</dbReference>
<dbReference type="RefSeq" id="WP_205386608.1">
    <property type="nucleotide sequence ID" value="NZ_JAFFZS010000040.1"/>
</dbReference>
<gene>
    <name evidence="8" type="ORF">JS756_31110</name>
</gene>
<evidence type="ECO:0000313" key="8">
    <source>
        <dbReference type="EMBL" id="MBN0048475.1"/>
    </source>
</evidence>
<dbReference type="InterPro" id="IPR003439">
    <property type="entry name" value="ABC_transporter-like_ATP-bd"/>
</dbReference>
<evidence type="ECO:0000256" key="3">
    <source>
        <dbReference type="ARBA" id="ARBA00022741"/>
    </source>
</evidence>
<evidence type="ECO:0000259" key="7">
    <source>
        <dbReference type="PROSITE" id="PS50893"/>
    </source>
</evidence>
<accession>A0ABS2VZ96</accession>
<comment type="caution">
    <text evidence="8">The sequence shown here is derived from an EMBL/GenBank/DDBJ whole genome shotgun (WGS) entry which is preliminary data.</text>
</comment>
<dbReference type="InterPro" id="IPR052156">
    <property type="entry name" value="BCAA_Transport_ATP-bd_LivF"/>
</dbReference>
<feature type="domain" description="ABC transporter" evidence="7">
    <location>
        <begin position="4"/>
        <end position="237"/>
    </location>
</feature>
<comment type="similarity">
    <text evidence="1">Belongs to the ABC transporter superfamily.</text>
</comment>
<keyword evidence="5" id="KW-0029">Amino-acid transport</keyword>
<dbReference type="PROSITE" id="PS50893">
    <property type="entry name" value="ABC_TRANSPORTER_2"/>
    <property type="match status" value="1"/>
</dbReference>
<sequence>MALLEVTGLDASYGAIEALSGVSLRVEPGEIVAILGANGAGKTTLLRTLTGLHRAKAGTVLLDGQDITRRRAHDIVGMGFGHVPEGRRVFAALEVDGNLTMGGYQSRKEPAALAERRRQVYELFPRLAERQGQLAGTLSGGEQQMLAIGRALMNAPRFLALDEPSLGLSPLFTRNIFKIVRRIREQGTAVLLVEQNARQALRLADRGYVLETGRVALEGPAAELADDPRVKAAYLGGAPAEPSPRGPVASTSDNGGKGADGS</sequence>
<dbReference type="InterPro" id="IPR027417">
    <property type="entry name" value="P-loop_NTPase"/>
</dbReference>
<keyword evidence="9" id="KW-1185">Reference proteome</keyword>
<evidence type="ECO:0000256" key="5">
    <source>
        <dbReference type="ARBA" id="ARBA00022970"/>
    </source>
</evidence>
<dbReference type="SMART" id="SM00382">
    <property type="entry name" value="AAA"/>
    <property type="match status" value="1"/>
</dbReference>